<feature type="region of interest" description="Disordered" evidence="1">
    <location>
        <begin position="209"/>
        <end position="355"/>
    </location>
</feature>
<feature type="compositionally biased region" description="Low complexity" evidence="1">
    <location>
        <begin position="343"/>
        <end position="355"/>
    </location>
</feature>
<organism evidence="2 3">
    <name type="scientific">Kuraishia capsulata CBS 1993</name>
    <dbReference type="NCBI Taxonomy" id="1382522"/>
    <lineage>
        <taxon>Eukaryota</taxon>
        <taxon>Fungi</taxon>
        <taxon>Dikarya</taxon>
        <taxon>Ascomycota</taxon>
        <taxon>Saccharomycotina</taxon>
        <taxon>Pichiomycetes</taxon>
        <taxon>Pichiales</taxon>
        <taxon>Pichiaceae</taxon>
        <taxon>Kuraishia</taxon>
    </lineage>
</organism>
<keyword evidence="3" id="KW-1185">Reference proteome</keyword>
<dbReference type="AlphaFoldDB" id="W6MG27"/>
<feature type="compositionally biased region" description="Basic and acidic residues" evidence="1">
    <location>
        <begin position="227"/>
        <end position="261"/>
    </location>
</feature>
<evidence type="ECO:0000313" key="3">
    <source>
        <dbReference type="Proteomes" id="UP000019384"/>
    </source>
</evidence>
<protein>
    <submittedName>
        <fullName evidence="2">Uncharacterized protein</fullName>
    </submittedName>
</protein>
<evidence type="ECO:0000256" key="1">
    <source>
        <dbReference type="SAM" id="MobiDB-lite"/>
    </source>
</evidence>
<dbReference type="GeneID" id="34517793"/>
<sequence length="355" mass="40839">MSEELGRSPSVEIEANSALESTNKPEYSEEHNDSGQDLVPQQQASKSSAEEVVYEIKDEAEYNQTRAVFIGNLTTPFDNADFQRMLNDEAAKSGATIERAWLNNKRSHCIVIVSTVDGAVEIRKNLNGKLFPEVLERETEAEVGTPESHDSSHLRLYVDFIPVKATQLWIDQENHSPKDAVWRVSYATKIGRTSEKPFLIATHQMVNYPNQGLGYRSTGTSYRSGHRGYDRGDRGGYDRGSYDRGGYDRGGYDRGGYDRGGYRRGGHRGRGDRDPRDNRDREFRDQRDSVYHRRERDRYYGRRTGYRDSREYRPDDRVPRENRPASRSPVRYSRSRSPRRSPRGSPRGSPRWSNE</sequence>
<feature type="region of interest" description="Disordered" evidence="1">
    <location>
        <begin position="1"/>
        <end position="50"/>
    </location>
</feature>
<accession>W6MG27</accession>
<proteinExistence type="predicted"/>
<evidence type="ECO:0000313" key="2">
    <source>
        <dbReference type="EMBL" id="CDK24388.1"/>
    </source>
</evidence>
<dbReference type="RefSeq" id="XP_022456405.1">
    <property type="nucleotide sequence ID" value="XM_022604881.1"/>
</dbReference>
<feature type="compositionally biased region" description="Basic residues" evidence="1">
    <location>
        <begin position="333"/>
        <end position="342"/>
    </location>
</feature>
<feature type="compositionally biased region" description="Basic and acidic residues" evidence="1">
    <location>
        <begin position="269"/>
        <end position="324"/>
    </location>
</feature>
<reference evidence="2" key="1">
    <citation type="submission" date="2013-12" db="EMBL/GenBank/DDBJ databases">
        <authorList>
            <person name="Genoscope - CEA"/>
        </authorList>
    </citation>
    <scope>NUCLEOTIDE SEQUENCE</scope>
    <source>
        <strain evidence="2">CBS 1993</strain>
    </source>
</reference>
<name>W6MG27_9ASCO</name>
<dbReference type="EMBL" id="HG793125">
    <property type="protein sequence ID" value="CDK24388.1"/>
    <property type="molecule type" value="Genomic_DNA"/>
</dbReference>
<dbReference type="OrthoDB" id="5348404at2759"/>
<dbReference type="Proteomes" id="UP000019384">
    <property type="component" value="Unassembled WGS sequence"/>
</dbReference>
<dbReference type="HOGENOM" id="CLU_780897_0_0_1"/>
<reference evidence="2" key="2">
    <citation type="submission" date="2014-02" db="EMBL/GenBank/DDBJ databases">
        <title>Complete DNA sequence of /Kuraishia capsulata/ illustrates novel genomic features among budding yeasts (/Saccharomycotina/).</title>
        <authorList>
            <person name="Morales L."/>
            <person name="Noel B."/>
            <person name="Porcel B."/>
            <person name="Marcet-Houben M."/>
            <person name="Hullo M-F."/>
            <person name="Sacerdot C."/>
            <person name="Tekaia F."/>
            <person name="Leh-Louis V."/>
            <person name="Despons L."/>
            <person name="Khanna V."/>
            <person name="Aury J-M."/>
            <person name="Barbe V."/>
            <person name="Couloux A."/>
            <person name="Labadie K."/>
            <person name="Pelletier E."/>
            <person name="Souciet J-L."/>
            <person name="Boekhout T."/>
            <person name="Gabaldon T."/>
            <person name="Wincker P."/>
            <person name="Dujon B."/>
        </authorList>
    </citation>
    <scope>NUCLEOTIDE SEQUENCE</scope>
    <source>
        <strain evidence="2">CBS 1993</strain>
    </source>
</reference>
<gene>
    <name evidence="2" type="ORF">KUCA_T00000350001</name>
</gene>
<dbReference type="STRING" id="1382522.W6MG27"/>